<protein>
    <submittedName>
        <fullName evidence="1">Uncharacterized protein</fullName>
    </submittedName>
</protein>
<keyword evidence="2" id="KW-1185">Reference proteome</keyword>
<dbReference type="Proteomes" id="UP000646745">
    <property type="component" value="Unassembled WGS sequence"/>
</dbReference>
<comment type="caution">
    <text evidence="1">The sequence shown here is derived from an EMBL/GenBank/DDBJ whole genome shotgun (WGS) entry which is preliminary data.</text>
</comment>
<evidence type="ECO:0000313" key="1">
    <source>
        <dbReference type="EMBL" id="GHB17203.1"/>
    </source>
</evidence>
<dbReference type="EMBL" id="BMZI01000003">
    <property type="protein sequence ID" value="GHB17203.1"/>
    <property type="molecule type" value="Genomic_DNA"/>
</dbReference>
<reference evidence="2" key="1">
    <citation type="journal article" date="2019" name="Int. J. Syst. Evol. Microbiol.">
        <title>The Global Catalogue of Microorganisms (GCM) 10K type strain sequencing project: providing services to taxonomists for standard genome sequencing and annotation.</title>
        <authorList>
            <consortium name="The Broad Institute Genomics Platform"/>
            <consortium name="The Broad Institute Genome Sequencing Center for Infectious Disease"/>
            <person name="Wu L."/>
            <person name="Ma J."/>
        </authorList>
    </citation>
    <scope>NUCLEOTIDE SEQUENCE [LARGE SCALE GENOMIC DNA]</scope>
    <source>
        <strain evidence="2">KCTC 32998</strain>
    </source>
</reference>
<organism evidence="1 2">
    <name type="scientific">Salinicola rhizosphaerae</name>
    <dbReference type="NCBI Taxonomy" id="1443141"/>
    <lineage>
        <taxon>Bacteria</taxon>
        <taxon>Pseudomonadati</taxon>
        <taxon>Pseudomonadota</taxon>
        <taxon>Gammaproteobacteria</taxon>
        <taxon>Oceanospirillales</taxon>
        <taxon>Halomonadaceae</taxon>
        <taxon>Salinicola</taxon>
    </lineage>
</organism>
<dbReference type="RefSeq" id="WP_189444040.1">
    <property type="nucleotide sequence ID" value="NZ_BMZI01000003.1"/>
</dbReference>
<accession>A0ABQ3DUX0</accession>
<evidence type="ECO:0000313" key="2">
    <source>
        <dbReference type="Proteomes" id="UP000646745"/>
    </source>
</evidence>
<gene>
    <name evidence="1" type="ORF">GCM10009038_14910</name>
</gene>
<sequence>MVERSSPSRSATRSFYARVVAGSSALVGHWLLLGQADPDRLALILADTARIAKLGEPESTPDGATLTAWSGDTAPPRWAARTALFLLIQMPAKPTPRTADEACAWAYCWLHNRDFDSLLAARAALPAHLRESLEQPLEDAWQDFRGLRLI</sequence>
<name>A0ABQ3DUX0_9GAMM</name>
<proteinExistence type="predicted"/>